<evidence type="ECO:0000313" key="10">
    <source>
        <dbReference type="Proteomes" id="UP000784294"/>
    </source>
</evidence>
<dbReference type="AlphaFoldDB" id="A0A448WPW9"/>
<feature type="domain" description="AMP-dependent synthetase/ligase" evidence="8">
    <location>
        <begin position="19"/>
        <end position="81"/>
    </location>
</feature>
<evidence type="ECO:0000259" key="8">
    <source>
        <dbReference type="Pfam" id="PF00501"/>
    </source>
</evidence>
<dbReference type="Proteomes" id="UP000784294">
    <property type="component" value="Unassembled WGS sequence"/>
</dbReference>
<accession>A0A448WPW9</accession>
<reference evidence="9" key="1">
    <citation type="submission" date="2018-11" db="EMBL/GenBank/DDBJ databases">
        <authorList>
            <consortium name="Pathogen Informatics"/>
        </authorList>
    </citation>
    <scope>NUCLEOTIDE SEQUENCE</scope>
</reference>
<dbReference type="OrthoDB" id="288590at2759"/>
<evidence type="ECO:0000256" key="6">
    <source>
        <dbReference type="ARBA" id="ARBA00041297"/>
    </source>
</evidence>
<proteinExistence type="inferred from homology"/>
<dbReference type="GO" id="GO:0004467">
    <property type="term" value="F:long-chain fatty acid-CoA ligase activity"/>
    <property type="evidence" value="ECO:0007669"/>
    <property type="project" value="TreeGrafter"/>
</dbReference>
<keyword evidence="4" id="KW-0067">ATP-binding</keyword>
<dbReference type="Gene3D" id="3.40.50.12780">
    <property type="entry name" value="N-terminal domain of ligase-like"/>
    <property type="match status" value="1"/>
</dbReference>
<evidence type="ECO:0000256" key="1">
    <source>
        <dbReference type="ARBA" id="ARBA00006432"/>
    </source>
</evidence>
<keyword evidence="2" id="KW-0436">Ligase</keyword>
<gene>
    <name evidence="9" type="ORF">PXEA_LOCUS10624</name>
</gene>
<dbReference type="GO" id="GO:0044539">
    <property type="term" value="P:long-chain fatty acid import into cell"/>
    <property type="evidence" value="ECO:0007669"/>
    <property type="project" value="TreeGrafter"/>
</dbReference>
<name>A0A448WPW9_9PLAT</name>
<comment type="catalytic activity">
    <reaction evidence="5">
        <text>a very long-chain fatty acid + ATP + CoA = a very long-chain fatty acyl-CoA + AMP + diphosphate</text>
        <dbReference type="Rhea" id="RHEA:54536"/>
        <dbReference type="ChEBI" id="CHEBI:30616"/>
        <dbReference type="ChEBI" id="CHEBI:33019"/>
        <dbReference type="ChEBI" id="CHEBI:57287"/>
        <dbReference type="ChEBI" id="CHEBI:58950"/>
        <dbReference type="ChEBI" id="CHEBI:138261"/>
        <dbReference type="ChEBI" id="CHEBI:456215"/>
    </reaction>
    <physiologicalReaction direction="left-to-right" evidence="5">
        <dbReference type="Rhea" id="RHEA:54537"/>
    </physiologicalReaction>
</comment>
<dbReference type="InterPro" id="IPR000873">
    <property type="entry name" value="AMP-dep_synth/lig_dom"/>
</dbReference>
<keyword evidence="3" id="KW-0547">Nucleotide-binding</keyword>
<organism evidence="9 10">
    <name type="scientific">Protopolystoma xenopodis</name>
    <dbReference type="NCBI Taxonomy" id="117903"/>
    <lineage>
        <taxon>Eukaryota</taxon>
        <taxon>Metazoa</taxon>
        <taxon>Spiralia</taxon>
        <taxon>Lophotrochozoa</taxon>
        <taxon>Platyhelminthes</taxon>
        <taxon>Monogenea</taxon>
        <taxon>Polyopisthocotylea</taxon>
        <taxon>Polystomatidea</taxon>
        <taxon>Polystomatidae</taxon>
        <taxon>Protopolystoma</taxon>
    </lineage>
</organism>
<evidence type="ECO:0000256" key="4">
    <source>
        <dbReference type="ARBA" id="ARBA00022840"/>
    </source>
</evidence>
<protein>
    <recommendedName>
        <fullName evidence="6">Long-chain-fatty-acid--CoA ligase</fullName>
    </recommendedName>
</protein>
<dbReference type="GO" id="GO:0005524">
    <property type="term" value="F:ATP binding"/>
    <property type="evidence" value="ECO:0007669"/>
    <property type="project" value="UniProtKB-KW"/>
</dbReference>
<comment type="similarity">
    <text evidence="1">Belongs to the ATP-dependent AMP-binding enzyme family.</text>
</comment>
<dbReference type="PANTHER" id="PTHR43107">
    <property type="entry name" value="LONG-CHAIN FATTY ACID TRANSPORT PROTEIN"/>
    <property type="match status" value="1"/>
</dbReference>
<comment type="catalytic activity">
    <reaction evidence="7">
        <text>tetracosanoate + ATP + CoA = tetracosanoyl-CoA + AMP + diphosphate</text>
        <dbReference type="Rhea" id="RHEA:33639"/>
        <dbReference type="ChEBI" id="CHEBI:30616"/>
        <dbReference type="ChEBI" id="CHEBI:31014"/>
        <dbReference type="ChEBI" id="CHEBI:33019"/>
        <dbReference type="ChEBI" id="CHEBI:57287"/>
        <dbReference type="ChEBI" id="CHEBI:65052"/>
        <dbReference type="ChEBI" id="CHEBI:456215"/>
    </reaction>
    <physiologicalReaction direction="left-to-right" evidence="7">
        <dbReference type="Rhea" id="RHEA:33640"/>
    </physiologicalReaction>
</comment>
<dbReference type="GO" id="GO:0005324">
    <property type="term" value="F:long-chain fatty acid transmembrane transporter activity"/>
    <property type="evidence" value="ECO:0007669"/>
    <property type="project" value="TreeGrafter"/>
</dbReference>
<dbReference type="GO" id="GO:0005886">
    <property type="term" value="C:plasma membrane"/>
    <property type="evidence" value="ECO:0007669"/>
    <property type="project" value="TreeGrafter"/>
</dbReference>
<dbReference type="EMBL" id="CAAALY010031469">
    <property type="protein sequence ID" value="VEL17184.1"/>
    <property type="molecule type" value="Genomic_DNA"/>
</dbReference>
<evidence type="ECO:0000256" key="7">
    <source>
        <dbReference type="ARBA" id="ARBA00048666"/>
    </source>
</evidence>
<dbReference type="SUPFAM" id="SSF56801">
    <property type="entry name" value="Acetyl-CoA synthetase-like"/>
    <property type="match status" value="1"/>
</dbReference>
<dbReference type="InterPro" id="IPR042099">
    <property type="entry name" value="ANL_N_sf"/>
</dbReference>
<dbReference type="Pfam" id="PF00501">
    <property type="entry name" value="AMP-binding"/>
    <property type="match status" value="1"/>
</dbReference>
<keyword evidence="10" id="KW-1185">Reference proteome</keyword>
<evidence type="ECO:0000256" key="3">
    <source>
        <dbReference type="ARBA" id="ARBA00022741"/>
    </source>
</evidence>
<evidence type="ECO:0000256" key="5">
    <source>
        <dbReference type="ARBA" id="ARBA00036527"/>
    </source>
</evidence>
<evidence type="ECO:0000313" key="9">
    <source>
        <dbReference type="EMBL" id="VEL17184.1"/>
    </source>
</evidence>
<comment type="caution">
    <text evidence="9">The sequence shown here is derived from an EMBL/GenBank/DDBJ whole genome shotgun (WGS) entry which is preliminary data.</text>
</comment>
<evidence type="ECO:0000256" key="2">
    <source>
        <dbReference type="ARBA" id="ARBA00022598"/>
    </source>
</evidence>
<dbReference type="GO" id="GO:0005789">
    <property type="term" value="C:endoplasmic reticulum membrane"/>
    <property type="evidence" value="ECO:0007669"/>
    <property type="project" value="TreeGrafter"/>
</dbReference>
<sequence>MVHRHLRLPEFWARTLASRGASALAVHFGDRPAWTFGRIDAYANRVANALLAEGFKQGDNFALMMESHPAYIAIWLGAAKVCSVCARGLASVRDQCQAER</sequence>
<dbReference type="PANTHER" id="PTHR43107:SF15">
    <property type="entry name" value="FATTY ACID TRANSPORT PROTEIN 3, ISOFORM A"/>
    <property type="match status" value="1"/>
</dbReference>